<dbReference type="EMBL" id="JASNVW010000001">
    <property type="protein sequence ID" value="MDK6028133.1"/>
    <property type="molecule type" value="Genomic_DNA"/>
</dbReference>
<dbReference type="PIRSF" id="PIRSF014972">
    <property type="entry name" value="FlK"/>
    <property type="match status" value="1"/>
</dbReference>
<dbReference type="SUPFAM" id="SSF54637">
    <property type="entry name" value="Thioesterase/thiol ester dehydrase-isomerase"/>
    <property type="match status" value="1"/>
</dbReference>
<dbReference type="InterPro" id="IPR029069">
    <property type="entry name" value="HotDog_dom_sf"/>
</dbReference>
<dbReference type="Proteomes" id="UP001529235">
    <property type="component" value="Unassembled WGS sequence"/>
</dbReference>
<protein>
    <submittedName>
        <fullName evidence="2">Thioesterase family protein</fullName>
    </submittedName>
</protein>
<gene>
    <name evidence="2" type="ORF">QPL79_01980</name>
</gene>
<dbReference type="PANTHER" id="PTHR36934">
    <property type="entry name" value="BLR0278 PROTEIN"/>
    <property type="match status" value="1"/>
</dbReference>
<proteinExistence type="predicted"/>
<evidence type="ECO:0000313" key="2">
    <source>
        <dbReference type="EMBL" id="MDK6028133.1"/>
    </source>
</evidence>
<comment type="caution">
    <text evidence="2">The sequence shown here is derived from an EMBL/GenBank/DDBJ whole genome shotgun (WGS) entry which is preliminary data.</text>
</comment>
<accession>A0ABD4Z7P2</accession>
<evidence type="ECO:0000259" key="1">
    <source>
        <dbReference type="Pfam" id="PF22636"/>
    </source>
</evidence>
<reference evidence="2 3" key="1">
    <citation type="submission" date="2023-05" db="EMBL/GenBank/DDBJ databases">
        <title>A new hyperthermophilic archaea 'Ignisphaera cupida' sp. nov. and description of the family 'Ignisphaeraceae' fam. nov.</title>
        <authorList>
            <person name="Podosokorskaya O.A."/>
            <person name="Elcheninov A.G."/>
            <person name="Klukina A."/>
            <person name="Merkel A.Y."/>
        </authorList>
    </citation>
    <scope>NUCLEOTIDE SEQUENCE [LARGE SCALE GENOMIC DNA]</scope>
    <source>
        <strain evidence="2 3">4213-co</strain>
    </source>
</reference>
<dbReference type="RefSeq" id="WP_285273107.1">
    <property type="nucleotide sequence ID" value="NZ_JASNVW010000001.1"/>
</dbReference>
<evidence type="ECO:0000313" key="3">
    <source>
        <dbReference type="Proteomes" id="UP001529235"/>
    </source>
</evidence>
<keyword evidence="3" id="KW-1185">Reference proteome</keyword>
<dbReference type="InterPro" id="IPR025540">
    <property type="entry name" value="FlK"/>
</dbReference>
<name>A0ABD4Z7P2_9CREN</name>
<sequence length="131" mass="14906">MSYEDLVELIPTGITCIEDYKIGDEHIAKHVNVLATPMMILFMEVTASKCIEKYIPVGYTTVGFIINVKHVNPAPSGATIRIEVKLVSKEGRRLMFEVKAFWKNVLVGEGVHERYVVDVRRFLDKVRRLIG</sequence>
<dbReference type="AlphaFoldDB" id="A0ABD4Z7P2"/>
<dbReference type="Gene3D" id="3.10.129.10">
    <property type="entry name" value="Hotdog Thioesterase"/>
    <property type="match status" value="1"/>
</dbReference>
<dbReference type="InterPro" id="IPR054485">
    <property type="entry name" value="FlK-like_dom"/>
</dbReference>
<dbReference type="PANTHER" id="PTHR36934:SF1">
    <property type="entry name" value="THIOESTERASE DOMAIN-CONTAINING PROTEIN"/>
    <property type="match status" value="1"/>
</dbReference>
<organism evidence="2 3">
    <name type="scientific">Ignisphaera cupida</name>
    <dbReference type="NCBI Taxonomy" id="3050454"/>
    <lineage>
        <taxon>Archaea</taxon>
        <taxon>Thermoproteota</taxon>
        <taxon>Thermoprotei</taxon>
        <taxon>Desulfurococcales</taxon>
        <taxon>Desulfurococcaceae</taxon>
        <taxon>Ignisphaera</taxon>
    </lineage>
</organism>
<feature type="domain" description="Fluoroacetyl-CoA-specific thioesterase-like" evidence="1">
    <location>
        <begin position="29"/>
        <end position="118"/>
    </location>
</feature>
<dbReference type="Pfam" id="PF22636">
    <property type="entry name" value="FlK"/>
    <property type="match status" value="1"/>
</dbReference>